<accession>A0A2T0WJF5</accession>
<dbReference type="GO" id="GO:0005524">
    <property type="term" value="F:ATP binding"/>
    <property type="evidence" value="ECO:0007669"/>
    <property type="project" value="UniProtKB-KW"/>
</dbReference>
<feature type="transmembrane region" description="Helical" evidence="7">
    <location>
        <begin position="252"/>
        <end position="274"/>
    </location>
</feature>
<sequence length="542" mass="56960">MRAMWFILRRTVASAPKSIIAGALLTVAVLLMGVALLGVSGWFITAAGIAGLAGSGVLFDVFRPSAGVRFLAIGRTAARYGERVVTHEATLRALAALRVDLLAGLMTRPLRGIERLRAGSALNRMVADVDALDGVLLRLALPLGAGVLTQLAALWVLVWLTSWPVALAVVAPQIAAVVVVVAMFGRAGLKPATRAERALQAVRKRAYDLFAARADLTVYGAMGRQRDHVMSAARRLDDAQDKQDRIERGTRLLTSLGVQTSLALSVYVGFTAVAERALSAPLAMMAVLVALALGESLMPLARAVSELGRMADAARRVQRDVMAVAPDPGAAQADLSAPMIEVRDWRLRGDDAPISFTVGAGETVILSAASGGGKTTLLGQLAGLAAPTHGAVRIYGAAPDKMPEAVLRDMLGYVPQRTVLLSGTFAETLTLAGGEMDNAAMQSLYGSVDLSQLLVARGGLDAPVGVAGDTLSGGQRRRVAIARAISCKPMILLMDEPTEGMDQATAKAVLEGVRKALPEAAIVIASHRQSDRRFADRVIPLR</sequence>
<keyword evidence="6 7" id="KW-0472">Membrane</keyword>
<dbReference type="Gene3D" id="1.20.1560.10">
    <property type="entry name" value="ABC transporter type 1, transmembrane domain"/>
    <property type="match status" value="1"/>
</dbReference>
<feature type="domain" description="ABC transmembrane type-1" evidence="9">
    <location>
        <begin position="20"/>
        <end position="309"/>
    </location>
</feature>
<dbReference type="InterPro" id="IPR003439">
    <property type="entry name" value="ABC_transporter-like_ATP-bd"/>
</dbReference>
<gene>
    <name evidence="10" type="ORF">CLV74_11170</name>
</gene>
<dbReference type="InterPro" id="IPR017871">
    <property type="entry name" value="ABC_transporter-like_CS"/>
</dbReference>
<dbReference type="AlphaFoldDB" id="A0A2T0WJF5"/>
<proteinExistence type="predicted"/>
<dbReference type="InterPro" id="IPR003593">
    <property type="entry name" value="AAA+_ATPase"/>
</dbReference>
<feature type="transmembrane region" description="Helical" evidence="7">
    <location>
        <begin position="43"/>
        <end position="62"/>
    </location>
</feature>
<comment type="subcellular location">
    <subcellularLocation>
        <location evidence="1">Cell membrane</location>
        <topology evidence="1">Multi-pass membrane protein</topology>
    </subcellularLocation>
</comment>
<evidence type="ECO:0000256" key="7">
    <source>
        <dbReference type="SAM" id="Phobius"/>
    </source>
</evidence>
<comment type="caution">
    <text evidence="10">The sequence shown here is derived from an EMBL/GenBank/DDBJ whole genome shotgun (WGS) entry which is preliminary data.</text>
</comment>
<keyword evidence="4 10" id="KW-0067">ATP-binding</keyword>
<dbReference type="PROSITE" id="PS00211">
    <property type="entry name" value="ABC_TRANSPORTER_1"/>
    <property type="match status" value="1"/>
</dbReference>
<evidence type="ECO:0000256" key="6">
    <source>
        <dbReference type="ARBA" id="ARBA00023136"/>
    </source>
</evidence>
<dbReference type="InterPro" id="IPR039421">
    <property type="entry name" value="Type_1_exporter"/>
</dbReference>
<keyword evidence="2 7" id="KW-0812">Transmembrane</keyword>
<dbReference type="EMBL" id="PVTQ01000011">
    <property type="protein sequence ID" value="PRY86838.1"/>
    <property type="molecule type" value="Genomic_DNA"/>
</dbReference>
<dbReference type="GO" id="GO:0140359">
    <property type="term" value="F:ABC-type transporter activity"/>
    <property type="evidence" value="ECO:0007669"/>
    <property type="project" value="InterPro"/>
</dbReference>
<dbReference type="Pfam" id="PF00005">
    <property type="entry name" value="ABC_tran"/>
    <property type="match status" value="1"/>
</dbReference>
<feature type="transmembrane region" description="Helical" evidence="7">
    <location>
        <begin position="135"/>
        <end position="157"/>
    </location>
</feature>
<dbReference type="SMART" id="SM00382">
    <property type="entry name" value="AAA"/>
    <property type="match status" value="1"/>
</dbReference>
<evidence type="ECO:0000256" key="4">
    <source>
        <dbReference type="ARBA" id="ARBA00022840"/>
    </source>
</evidence>
<dbReference type="PANTHER" id="PTHR24221:SF654">
    <property type="entry name" value="ATP-BINDING CASSETTE SUB-FAMILY B MEMBER 6"/>
    <property type="match status" value="1"/>
</dbReference>
<feature type="domain" description="ABC transporter" evidence="8">
    <location>
        <begin position="335"/>
        <end position="542"/>
    </location>
</feature>
<dbReference type="OrthoDB" id="5288404at2"/>
<evidence type="ECO:0000313" key="11">
    <source>
        <dbReference type="Proteomes" id="UP000238392"/>
    </source>
</evidence>
<evidence type="ECO:0000256" key="2">
    <source>
        <dbReference type="ARBA" id="ARBA00022692"/>
    </source>
</evidence>
<dbReference type="SUPFAM" id="SSF90123">
    <property type="entry name" value="ABC transporter transmembrane region"/>
    <property type="match status" value="1"/>
</dbReference>
<evidence type="ECO:0000313" key="10">
    <source>
        <dbReference type="EMBL" id="PRY86838.1"/>
    </source>
</evidence>
<feature type="transmembrane region" description="Helical" evidence="7">
    <location>
        <begin position="20"/>
        <end position="37"/>
    </location>
</feature>
<feature type="transmembrane region" description="Helical" evidence="7">
    <location>
        <begin position="163"/>
        <end position="184"/>
    </location>
</feature>
<dbReference type="GO" id="GO:0034040">
    <property type="term" value="F:ATPase-coupled lipid transmembrane transporter activity"/>
    <property type="evidence" value="ECO:0007669"/>
    <property type="project" value="TreeGrafter"/>
</dbReference>
<keyword evidence="11" id="KW-1185">Reference proteome</keyword>
<dbReference type="InterPro" id="IPR027417">
    <property type="entry name" value="P-loop_NTPase"/>
</dbReference>
<dbReference type="InterPro" id="IPR036640">
    <property type="entry name" value="ABC1_TM_sf"/>
</dbReference>
<dbReference type="SUPFAM" id="SSF52540">
    <property type="entry name" value="P-loop containing nucleoside triphosphate hydrolases"/>
    <property type="match status" value="1"/>
</dbReference>
<dbReference type="GO" id="GO:0005886">
    <property type="term" value="C:plasma membrane"/>
    <property type="evidence" value="ECO:0007669"/>
    <property type="project" value="UniProtKB-SubCell"/>
</dbReference>
<evidence type="ECO:0000259" key="8">
    <source>
        <dbReference type="PROSITE" id="PS50893"/>
    </source>
</evidence>
<evidence type="ECO:0000256" key="5">
    <source>
        <dbReference type="ARBA" id="ARBA00022989"/>
    </source>
</evidence>
<dbReference type="PROSITE" id="PS50929">
    <property type="entry name" value="ABC_TM1F"/>
    <property type="match status" value="1"/>
</dbReference>
<reference evidence="10 11" key="1">
    <citation type="submission" date="2018-03" db="EMBL/GenBank/DDBJ databases">
        <title>Genomic Encyclopedia of Archaeal and Bacterial Type Strains, Phase II (KMG-II): from individual species to whole genera.</title>
        <authorList>
            <person name="Goeker M."/>
        </authorList>
    </citation>
    <scope>NUCLEOTIDE SEQUENCE [LARGE SCALE GENOMIC DNA]</scope>
    <source>
        <strain evidence="10 11">DSM 100212</strain>
    </source>
</reference>
<dbReference type="InterPro" id="IPR011527">
    <property type="entry name" value="ABC1_TM_dom"/>
</dbReference>
<name>A0A2T0WJF5_9RHOB</name>
<protein>
    <submittedName>
        <fullName evidence="10">ATP-binding cassette subfamily C protein CydC</fullName>
    </submittedName>
</protein>
<dbReference type="Gene3D" id="3.40.50.300">
    <property type="entry name" value="P-loop containing nucleotide triphosphate hydrolases"/>
    <property type="match status" value="1"/>
</dbReference>
<dbReference type="PANTHER" id="PTHR24221">
    <property type="entry name" value="ATP-BINDING CASSETTE SUB-FAMILY B"/>
    <property type="match status" value="1"/>
</dbReference>
<evidence type="ECO:0000256" key="1">
    <source>
        <dbReference type="ARBA" id="ARBA00004651"/>
    </source>
</evidence>
<evidence type="ECO:0000256" key="3">
    <source>
        <dbReference type="ARBA" id="ARBA00022741"/>
    </source>
</evidence>
<dbReference type="RefSeq" id="WP_146134966.1">
    <property type="nucleotide sequence ID" value="NZ_PVTQ01000011.1"/>
</dbReference>
<dbReference type="PROSITE" id="PS50893">
    <property type="entry name" value="ABC_TRANSPORTER_2"/>
    <property type="match status" value="1"/>
</dbReference>
<dbReference type="Proteomes" id="UP000238392">
    <property type="component" value="Unassembled WGS sequence"/>
</dbReference>
<organism evidence="10 11">
    <name type="scientific">Donghicola tyrosinivorans</name>
    <dbReference type="NCBI Taxonomy" id="1652492"/>
    <lineage>
        <taxon>Bacteria</taxon>
        <taxon>Pseudomonadati</taxon>
        <taxon>Pseudomonadota</taxon>
        <taxon>Alphaproteobacteria</taxon>
        <taxon>Rhodobacterales</taxon>
        <taxon>Roseobacteraceae</taxon>
        <taxon>Donghicola</taxon>
    </lineage>
</organism>
<dbReference type="GO" id="GO:0016887">
    <property type="term" value="F:ATP hydrolysis activity"/>
    <property type="evidence" value="ECO:0007669"/>
    <property type="project" value="InterPro"/>
</dbReference>
<evidence type="ECO:0000259" key="9">
    <source>
        <dbReference type="PROSITE" id="PS50929"/>
    </source>
</evidence>
<keyword evidence="3" id="KW-0547">Nucleotide-binding</keyword>
<keyword evidence="5 7" id="KW-1133">Transmembrane helix</keyword>